<sequence length="63" mass="7142">MYEDIQKQGAKAAMHGASKLDCPYLRLNLLPARSAEPIGQWLAKVLAWEAGWNRQQCARTRVM</sequence>
<evidence type="ECO:0000313" key="1">
    <source>
        <dbReference type="EMBL" id="MCZ8405836.1"/>
    </source>
</evidence>
<evidence type="ECO:0000313" key="2">
    <source>
        <dbReference type="Proteomes" id="UP001141992"/>
    </source>
</evidence>
<organism evidence="1 2">
    <name type="scientific">Alcaligenes xylosoxydans xylosoxydans</name>
    <name type="common">Achromobacter xylosoxidans</name>
    <dbReference type="NCBI Taxonomy" id="85698"/>
    <lineage>
        <taxon>Bacteria</taxon>
        <taxon>Pseudomonadati</taxon>
        <taxon>Pseudomonadota</taxon>
        <taxon>Betaproteobacteria</taxon>
        <taxon>Burkholderiales</taxon>
        <taxon>Alcaligenaceae</taxon>
        <taxon>Achromobacter</taxon>
    </lineage>
</organism>
<dbReference type="KEGG" id="axx:ERS451415_04590"/>
<dbReference type="AlphaFoldDB" id="A0A0D6IEB6"/>
<accession>A0A0D6IEB6</accession>
<gene>
    <name evidence="1" type="ORF">O9570_30620</name>
</gene>
<dbReference type="NCBIfam" id="NF041856">
    <property type="entry name" value="CrpP_rel_fam"/>
    <property type="match status" value="1"/>
</dbReference>
<comment type="caution">
    <text evidence="1">The sequence shown here is derived from an EMBL/GenBank/DDBJ whole genome shotgun (WGS) entry which is preliminary data.</text>
</comment>
<dbReference type="RefSeq" id="WP_053500266.1">
    <property type="nucleotide sequence ID" value="NZ_CP043820.1"/>
</dbReference>
<protein>
    <submittedName>
        <fullName evidence="1">Uncharacterized protein</fullName>
    </submittedName>
</protein>
<dbReference type="EMBL" id="JAPZVI010000054">
    <property type="protein sequence ID" value="MCZ8405836.1"/>
    <property type="molecule type" value="Genomic_DNA"/>
</dbReference>
<reference evidence="1" key="1">
    <citation type="submission" date="2022-12" db="EMBL/GenBank/DDBJ databases">
        <authorList>
            <person name="Voronina O.L."/>
            <person name="Kunda M.S."/>
            <person name="Ryzhova N."/>
            <person name="Aksenova E.I."/>
        </authorList>
    </citation>
    <scope>NUCLEOTIDE SEQUENCE</scope>
    <source>
        <strain evidence="1">SCCH136:Ach223948</strain>
    </source>
</reference>
<proteinExistence type="predicted"/>
<name>A0A0D6IEB6_ALCXX</name>
<dbReference type="InterPro" id="IPR049847">
    <property type="entry name" value="CrpP-rel"/>
</dbReference>
<dbReference type="Proteomes" id="UP001141992">
    <property type="component" value="Unassembled WGS sequence"/>
</dbReference>